<proteinExistence type="predicted"/>
<organism evidence="2 3">
    <name type="scientific">Engelhardtia mirabilis</name>
    <dbReference type="NCBI Taxonomy" id="2528011"/>
    <lineage>
        <taxon>Bacteria</taxon>
        <taxon>Pseudomonadati</taxon>
        <taxon>Planctomycetota</taxon>
        <taxon>Planctomycetia</taxon>
        <taxon>Planctomycetia incertae sedis</taxon>
        <taxon>Engelhardtia</taxon>
    </lineage>
</organism>
<evidence type="ECO:0000313" key="2">
    <source>
        <dbReference type="EMBL" id="QDU67173.1"/>
    </source>
</evidence>
<reference evidence="2 3" key="1">
    <citation type="submission" date="2019-02" db="EMBL/GenBank/DDBJ databases">
        <title>Deep-cultivation of Planctomycetes and their phenomic and genomic characterization uncovers novel biology.</title>
        <authorList>
            <person name="Wiegand S."/>
            <person name="Jogler M."/>
            <person name="Boedeker C."/>
            <person name="Pinto D."/>
            <person name="Vollmers J."/>
            <person name="Rivas-Marin E."/>
            <person name="Kohn T."/>
            <person name="Peeters S.H."/>
            <person name="Heuer A."/>
            <person name="Rast P."/>
            <person name="Oberbeckmann S."/>
            <person name="Bunk B."/>
            <person name="Jeske O."/>
            <person name="Meyerdierks A."/>
            <person name="Storesund J.E."/>
            <person name="Kallscheuer N."/>
            <person name="Luecker S."/>
            <person name="Lage O.M."/>
            <person name="Pohl T."/>
            <person name="Merkel B.J."/>
            <person name="Hornburger P."/>
            <person name="Mueller R.-W."/>
            <person name="Bruemmer F."/>
            <person name="Labrenz M."/>
            <person name="Spormann A.M."/>
            <person name="Op den Camp H."/>
            <person name="Overmann J."/>
            <person name="Amann R."/>
            <person name="Jetten M.S.M."/>
            <person name="Mascher T."/>
            <person name="Medema M.H."/>
            <person name="Devos D.P."/>
            <person name="Kaster A.-K."/>
            <person name="Ovreas L."/>
            <person name="Rohde M."/>
            <person name="Galperin M.Y."/>
            <person name="Jogler C."/>
        </authorList>
    </citation>
    <scope>NUCLEOTIDE SEQUENCE [LARGE SCALE GENOMIC DNA]</scope>
    <source>
        <strain evidence="2 3">Pla133</strain>
    </source>
</reference>
<sequence>MSNGAKQSTLVAAVAGVVGLALGWIGNAALGSDVAVASEESGDSVTRAAAAPGSHADEAPGADSDLVAAQSAARPQAPVPNARTAVAPSADGSPVSIPTGGDEEGALYDKLTALLTSGRLEAYFAESDASAKSFLFTQYLNMGDLDAAHEVLEAFGGLSGEWNRLAAKFQGSGRTAEAVAAWTRSFDILMGDGNGDQPNSRWQRREIPGIIQNIAGIDPAAAAVLAEQFFSGEEVGDGLQLARHLITAGREAEARALLAPMLEHPIDRVEALRVLADLDPDAAEAILADAWANEADPVLGAQLASLLIQEGRPEEAIEMVDELLATDAPGVHGMLQQVIEGLPIEQVALRMDDWIDRANLSLADDSSIELLSSAIDLYTEAGRPERAAGLHVRLLDAIGEGNAQMGWLPQLDRETALANAGILEPALHNAERGARSNDEVWGDLADHYWMIGRQEDARRCWERARAIDPGDGEWSGKLRAIHDGTDPL</sequence>
<gene>
    <name evidence="2" type="ORF">Pla133_22510</name>
</gene>
<feature type="region of interest" description="Disordered" evidence="1">
    <location>
        <begin position="45"/>
        <end position="102"/>
    </location>
</feature>
<dbReference type="InterPro" id="IPR011990">
    <property type="entry name" value="TPR-like_helical_dom_sf"/>
</dbReference>
<dbReference type="KEGG" id="pbap:Pla133_22510"/>
<dbReference type="SUPFAM" id="SSF48452">
    <property type="entry name" value="TPR-like"/>
    <property type="match status" value="1"/>
</dbReference>
<dbReference type="RefSeq" id="WP_145065109.1">
    <property type="nucleotide sequence ID" value="NZ_CP036287.1"/>
</dbReference>
<protein>
    <submittedName>
        <fullName evidence="2">Tetratricopeptide repeat protein</fullName>
    </submittedName>
</protein>
<dbReference type="Proteomes" id="UP000316921">
    <property type="component" value="Chromosome"/>
</dbReference>
<name>A0A518BJR4_9BACT</name>
<evidence type="ECO:0000256" key="1">
    <source>
        <dbReference type="SAM" id="MobiDB-lite"/>
    </source>
</evidence>
<keyword evidence="3" id="KW-1185">Reference proteome</keyword>
<dbReference type="EMBL" id="CP036287">
    <property type="protein sequence ID" value="QDU67173.1"/>
    <property type="molecule type" value="Genomic_DNA"/>
</dbReference>
<dbReference type="AlphaFoldDB" id="A0A518BJR4"/>
<dbReference type="Gene3D" id="1.25.40.10">
    <property type="entry name" value="Tetratricopeptide repeat domain"/>
    <property type="match status" value="1"/>
</dbReference>
<evidence type="ECO:0000313" key="3">
    <source>
        <dbReference type="Proteomes" id="UP000316921"/>
    </source>
</evidence>
<accession>A0A518BJR4</accession>